<feature type="coiled-coil region" evidence="1">
    <location>
        <begin position="43"/>
        <end position="70"/>
    </location>
</feature>
<dbReference type="InterPro" id="IPR007804">
    <property type="entry name" value="GvpG"/>
</dbReference>
<evidence type="ECO:0000313" key="2">
    <source>
        <dbReference type="EMBL" id="GGO90243.1"/>
    </source>
</evidence>
<reference evidence="2" key="2">
    <citation type="submission" date="2020-09" db="EMBL/GenBank/DDBJ databases">
        <authorList>
            <person name="Sun Q."/>
            <person name="Zhou Y."/>
        </authorList>
    </citation>
    <scope>NUCLEOTIDE SEQUENCE</scope>
    <source>
        <strain evidence="2">CGMCC 4.7201</strain>
    </source>
</reference>
<organism evidence="2 3">
    <name type="scientific">Wenjunlia tyrosinilytica</name>
    <dbReference type="NCBI Taxonomy" id="1544741"/>
    <lineage>
        <taxon>Bacteria</taxon>
        <taxon>Bacillati</taxon>
        <taxon>Actinomycetota</taxon>
        <taxon>Actinomycetes</taxon>
        <taxon>Kitasatosporales</taxon>
        <taxon>Streptomycetaceae</taxon>
        <taxon>Wenjunlia</taxon>
    </lineage>
</organism>
<gene>
    <name evidence="2" type="ORF">GCM10012280_35320</name>
</gene>
<accession>A0A917ZT31</accession>
<comment type="caution">
    <text evidence="2">The sequence shown here is derived from an EMBL/GenBank/DDBJ whole genome shotgun (WGS) entry which is preliminary data.</text>
</comment>
<protein>
    <submittedName>
        <fullName evidence="2">Gas vesicle protein</fullName>
    </submittedName>
</protein>
<proteinExistence type="predicted"/>
<dbReference type="Proteomes" id="UP000641932">
    <property type="component" value="Unassembled WGS sequence"/>
</dbReference>
<evidence type="ECO:0000313" key="3">
    <source>
        <dbReference type="Proteomes" id="UP000641932"/>
    </source>
</evidence>
<keyword evidence="3" id="KW-1185">Reference proteome</keyword>
<dbReference type="EMBL" id="BMMS01000014">
    <property type="protein sequence ID" value="GGO90243.1"/>
    <property type="molecule type" value="Genomic_DNA"/>
</dbReference>
<keyword evidence="1" id="KW-0175">Coiled coil</keyword>
<dbReference type="Pfam" id="PF05120">
    <property type="entry name" value="GvpG"/>
    <property type="match status" value="1"/>
</dbReference>
<dbReference type="RefSeq" id="WP_189132649.1">
    <property type="nucleotide sequence ID" value="NZ_BMMS01000014.1"/>
</dbReference>
<name>A0A917ZT31_9ACTN</name>
<reference evidence="2" key="1">
    <citation type="journal article" date="2014" name="Int. J. Syst. Evol. Microbiol.">
        <title>Complete genome sequence of Corynebacterium casei LMG S-19264T (=DSM 44701T), isolated from a smear-ripened cheese.</title>
        <authorList>
            <consortium name="US DOE Joint Genome Institute (JGI-PGF)"/>
            <person name="Walter F."/>
            <person name="Albersmeier A."/>
            <person name="Kalinowski J."/>
            <person name="Ruckert C."/>
        </authorList>
    </citation>
    <scope>NUCLEOTIDE SEQUENCE</scope>
    <source>
        <strain evidence="2">CGMCC 4.7201</strain>
    </source>
</reference>
<sequence length="89" mass="9868">MGLISAVLTLPLAPVRGVVWIAEQLADAAERELHDPGVIRGRLAELNQALEDGEIDVEEFERQEERLLDLLEQGLQPVDGTNRRECSHG</sequence>
<evidence type="ECO:0000256" key="1">
    <source>
        <dbReference type="SAM" id="Coils"/>
    </source>
</evidence>
<dbReference type="AlphaFoldDB" id="A0A917ZT31"/>